<dbReference type="GO" id="GO:0016747">
    <property type="term" value="F:acyltransferase activity, transferring groups other than amino-acyl groups"/>
    <property type="evidence" value="ECO:0007669"/>
    <property type="project" value="InterPro"/>
</dbReference>
<evidence type="ECO:0000259" key="2">
    <source>
        <dbReference type="Pfam" id="PF01757"/>
    </source>
</evidence>
<feature type="transmembrane region" description="Helical" evidence="1">
    <location>
        <begin position="192"/>
        <end position="213"/>
    </location>
</feature>
<proteinExistence type="predicted"/>
<feature type="transmembrane region" description="Helical" evidence="1">
    <location>
        <begin position="36"/>
        <end position="54"/>
    </location>
</feature>
<protein>
    <submittedName>
        <fullName evidence="3">Acyltransferase</fullName>
    </submittedName>
</protein>
<feature type="transmembrane region" description="Helical" evidence="1">
    <location>
        <begin position="140"/>
        <end position="159"/>
    </location>
</feature>
<feature type="transmembrane region" description="Helical" evidence="1">
    <location>
        <begin position="255"/>
        <end position="279"/>
    </location>
</feature>
<feature type="transmembrane region" description="Helical" evidence="1">
    <location>
        <begin position="225"/>
        <end position="243"/>
    </location>
</feature>
<feature type="transmembrane region" description="Helical" evidence="1">
    <location>
        <begin position="116"/>
        <end position="133"/>
    </location>
</feature>
<name>A0A3Q9UY48_9MICO</name>
<dbReference type="RefSeq" id="WP_127886174.1">
    <property type="nucleotide sequence ID" value="NZ_CP028137.1"/>
</dbReference>
<keyword evidence="1" id="KW-0812">Transmembrane</keyword>
<sequence>MISAPRSVAIDVVRILGIVAVVACHVWTAPDWSRRALFTWNVPLFFFLSGYLWTRWRPLRVEAHKRLLTLAVPYLAWLAILLPVWLVQQIVIGDLELEDIWRPIAGGNFVGRPFSILWFVSALLFVALFYRVLQGLPLKAHWVIAVTLLLAAGVAPKAFSLLPLGIGTGLAGLVFVVAGTTFAHYRQSIRAEFVIAVSALSGAVALISTGVSAPLDLKRADVGTPLLSAAVAIAISAALIVLAERIVRLFGDLSGRVIVFLSSGGLFVVFAHPVVLWALSTPPNGTAFDFLLALVIPWVVGSGIRFTRLSPLLIGAPQAQRQKMIAD</sequence>
<evidence type="ECO:0000313" key="3">
    <source>
        <dbReference type="EMBL" id="AZZ51136.1"/>
    </source>
</evidence>
<gene>
    <name evidence="3" type="ORF">C1I64_03150</name>
</gene>
<feature type="transmembrane region" description="Helical" evidence="1">
    <location>
        <begin position="12"/>
        <end position="30"/>
    </location>
</feature>
<dbReference type="InterPro" id="IPR002656">
    <property type="entry name" value="Acyl_transf_3_dom"/>
</dbReference>
<dbReference type="EMBL" id="CP028137">
    <property type="protein sequence ID" value="AZZ51136.1"/>
    <property type="molecule type" value="Genomic_DNA"/>
</dbReference>
<dbReference type="Pfam" id="PF01757">
    <property type="entry name" value="Acyl_transf_3"/>
    <property type="match status" value="1"/>
</dbReference>
<accession>A0A3Q9UY48</accession>
<evidence type="ECO:0000256" key="1">
    <source>
        <dbReference type="SAM" id="Phobius"/>
    </source>
</evidence>
<keyword evidence="1" id="KW-0472">Membrane</keyword>
<dbReference type="PANTHER" id="PTHR37312:SF1">
    <property type="entry name" value="MEMBRANE-BOUND ACYLTRANSFERASE YKRP-RELATED"/>
    <property type="match status" value="1"/>
</dbReference>
<dbReference type="Proteomes" id="UP000285317">
    <property type="component" value="Chromosome"/>
</dbReference>
<evidence type="ECO:0000313" key="4">
    <source>
        <dbReference type="Proteomes" id="UP000285317"/>
    </source>
</evidence>
<reference evidence="3 4" key="1">
    <citation type="submission" date="2018-03" db="EMBL/GenBank/DDBJ databases">
        <title>Bacteriophage NCPPB3778 and a type I-E CRISPR drive the evolution of the US Biological Select Agent, Rathayibacter toxicus.</title>
        <authorList>
            <person name="Davis E.W.II."/>
            <person name="Tabima J.F."/>
            <person name="Weisberg A.J."/>
            <person name="Dantas Lopes L."/>
            <person name="Wiseman M.S."/>
            <person name="Wiseman M.S."/>
            <person name="Pupko T."/>
            <person name="Belcher M.S."/>
            <person name="Sechler A.J."/>
            <person name="Tancos M.A."/>
            <person name="Schroeder B.K."/>
            <person name="Murray T.D."/>
            <person name="Luster D.G."/>
            <person name="Schneider W.L."/>
            <person name="Rogers E."/>
            <person name="Andreote F.D."/>
            <person name="Grunwald N.J."/>
            <person name="Putnam M.L."/>
            <person name="Chang J.H."/>
        </authorList>
    </citation>
    <scope>NUCLEOTIDE SEQUENCE [LARGE SCALE GENOMIC DNA]</scope>
    <source>
        <strain evidence="3 4">DSM 15932</strain>
    </source>
</reference>
<dbReference type="KEGG" id="rfs:C1I64_03150"/>
<keyword evidence="3" id="KW-0012">Acyltransferase</keyword>
<organism evidence="3 4">
    <name type="scientific">Rathayibacter festucae DSM 15932</name>
    <dbReference type="NCBI Taxonomy" id="1328866"/>
    <lineage>
        <taxon>Bacteria</taxon>
        <taxon>Bacillati</taxon>
        <taxon>Actinomycetota</taxon>
        <taxon>Actinomycetes</taxon>
        <taxon>Micrococcales</taxon>
        <taxon>Microbacteriaceae</taxon>
        <taxon>Rathayibacter</taxon>
    </lineage>
</organism>
<dbReference type="AlphaFoldDB" id="A0A3Q9UY48"/>
<dbReference type="PANTHER" id="PTHR37312">
    <property type="entry name" value="MEMBRANE-BOUND ACYLTRANSFERASE YKRP-RELATED"/>
    <property type="match status" value="1"/>
</dbReference>
<feature type="transmembrane region" description="Helical" evidence="1">
    <location>
        <begin position="66"/>
        <end position="87"/>
    </location>
</feature>
<feature type="transmembrane region" description="Helical" evidence="1">
    <location>
        <begin position="165"/>
        <end position="185"/>
    </location>
</feature>
<dbReference type="InterPro" id="IPR052734">
    <property type="entry name" value="Nod_factor_acetyltransferase"/>
</dbReference>
<keyword evidence="1" id="KW-1133">Transmembrane helix</keyword>
<feature type="domain" description="Acyltransferase 3" evidence="2">
    <location>
        <begin position="9"/>
        <end position="288"/>
    </location>
</feature>
<keyword evidence="3" id="KW-0808">Transferase</keyword>